<evidence type="ECO:0000313" key="6">
    <source>
        <dbReference type="EMBL" id="CAI2361083.1"/>
    </source>
</evidence>
<dbReference type="SMART" id="SM00220">
    <property type="entry name" value="S_TKc"/>
    <property type="match status" value="1"/>
</dbReference>
<reference evidence="6" key="1">
    <citation type="submission" date="2023-07" db="EMBL/GenBank/DDBJ databases">
        <authorList>
            <consortium name="AG Swart"/>
            <person name="Singh M."/>
            <person name="Singh A."/>
            <person name="Seah K."/>
            <person name="Emmerich C."/>
        </authorList>
    </citation>
    <scope>NUCLEOTIDE SEQUENCE</scope>
    <source>
        <strain evidence="6">DP1</strain>
    </source>
</reference>
<feature type="compositionally biased region" description="Polar residues" evidence="4">
    <location>
        <begin position="621"/>
        <end position="641"/>
    </location>
</feature>
<dbReference type="InterPro" id="IPR011009">
    <property type="entry name" value="Kinase-like_dom_sf"/>
</dbReference>
<protein>
    <recommendedName>
        <fullName evidence="5">Protein kinase domain-containing protein</fullName>
    </recommendedName>
</protein>
<sequence length="1304" mass="148279">MDGHPTSKLKQSSNIHRESANQKISFILQSKYINSPNSLINSAQFSQNENTRITSAYRRSNTSATSAQKSSKTVKDPSRIHNLKGMVKNTDIQIKHRKSENFRKIKRRADKSGHSKSGSKSNYVLGGSTVFSLKGQPQFCSSKAAKFVYRPTEEESFTTKTAGVGGTEGMYKLSGNLVQKIPTTKDVHASKIAKAFINKNKKILKNAINNGEYLNQPHQRRLSNIAKPNKPKKKYKNHKSSYSVSKDKILKTYKESTITSHSNYTSEPVKGHKRSSSDSQKLYDINNWKRNLNPPLEQAKCSTNENTSRFRKKSKKSHSKERSKHNKSTNHEKSLEKASMQIDRYYNPKNKIDSTDQVLVTPRSFHAAGQHSNSSKIKMNLKDTQELFHTNANKIGADSLNSNSKYSSFGGSRTIEKKRRKLKKTSSYKKRNGKPHSSKKSDKERSSSNKYNEHFIIKNYRSVNMTNNPAKIANIQDIENKKRYQYHKRIRSDTGNTIVTPLEHLYERNSAIVGKDGYPSFHKAKTDLHTPIVPNEEQRYSVLDNKMPINLINNTNTIQINKYDFAPSFVQHKNATLDSNSQYRKFKTNINPSKSSKACRSKISSSEKHRVCSKKSGGGTSYSQTPSKSHTRKASNSNSIKNDPHPYNYSSQKPESVKIMRDREINELEEDHEAPENGVFEYYFGSDPKLPEIQSKIIVKKNLQLQGDKSISISKETEENIRQSEARPLTITPDNISNNFIFSKPSSSLNNPKSEMSGEVCVKGKPKENETKPTTKIVQIDCHSLDPLDTTKSKDGLVAEIKNIIEETGKEPETKSKHYRVGKLLGKGAFGKVSLGMHKATNQLVAIKSINKEFLEEERSRKKVAREVAILKKLQHSNIINLYETFETEKHFLLVTELCPGGDLLNYVRRRRKLTEETAKYFFKQLVEACIYCHKKGVVHRDIKLDNILLDQKGCLKLGDFGVSRAIKKNEILKDQCGTPAYIAPEVLHNRGYNGKLSDTWSCGVVLFAMLYGTVPFKGTNMDELHSLIKNGQYSLKDSVSKEGRKLIKGILEINPKKRLTLKEILETPWLQDCSETLDIFTDNEKETIKKELIYANTRRINRNFGKEAPKDFAQMTDNSDIFPFFTEHRLDSTQNSLERNRTTKSVILAPFNSTLTHISEKSDDAPLIKKAKVIKFGVKCKDADRQYEAFNNQDLDNGVFNEFIQKTDSDEAGNTIKDSISSLKRTEDSKFSSSILETDEDDIESITSDHVEFPEILYKIMEKCGYKKEYLAQCLTNNLHTYGTTGMLLIHERLKNENLIEPN</sequence>
<dbReference type="InterPro" id="IPR000719">
    <property type="entry name" value="Prot_kinase_dom"/>
</dbReference>
<evidence type="ECO:0000256" key="1">
    <source>
        <dbReference type="ARBA" id="ARBA00022741"/>
    </source>
</evidence>
<dbReference type="InterPro" id="IPR008271">
    <property type="entry name" value="Ser/Thr_kinase_AS"/>
</dbReference>
<evidence type="ECO:0000256" key="3">
    <source>
        <dbReference type="PROSITE-ProRule" id="PRU10141"/>
    </source>
</evidence>
<proteinExistence type="predicted"/>
<feature type="compositionally biased region" description="Polar residues" evidence="4">
    <location>
        <begin position="395"/>
        <end position="411"/>
    </location>
</feature>
<evidence type="ECO:0000256" key="2">
    <source>
        <dbReference type="ARBA" id="ARBA00022840"/>
    </source>
</evidence>
<dbReference type="FunFam" id="3.30.200.20:FF:000042">
    <property type="entry name" value="Aurora kinase A"/>
    <property type="match status" value="1"/>
</dbReference>
<feature type="binding site" evidence="3">
    <location>
        <position position="848"/>
    </location>
    <ligand>
        <name>ATP</name>
        <dbReference type="ChEBI" id="CHEBI:30616"/>
    </ligand>
</feature>
<keyword evidence="2 3" id="KW-0067">ATP-binding</keyword>
<feature type="region of interest" description="Disordered" evidence="4">
    <location>
        <begin position="395"/>
        <end position="453"/>
    </location>
</feature>
<dbReference type="GO" id="GO:0005737">
    <property type="term" value="C:cytoplasm"/>
    <property type="evidence" value="ECO:0007669"/>
    <property type="project" value="TreeGrafter"/>
</dbReference>
<feature type="region of interest" description="Disordered" evidence="4">
    <location>
        <begin position="588"/>
        <end position="657"/>
    </location>
</feature>
<feature type="region of interest" description="Disordered" evidence="4">
    <location>
        <begin position="222"/>
        <end position="247"/>
    </location>
</feature>
<name>A0AAD1U336_EUPCR</name>
<gene>
    <name evidence="6" type="ORF">ECRASSUSDP1_LOCUS2392</name>
</gene>
<dbReference type="Proteomes" id="UP001295684">
    <property type="component" value="Unassembled WGS sequence"/>
</dbReference>
<dbReference type="CDD" id="cd14003">
    <property type="entry name" value="STKc_AMPK-like"/>
    <property type="match status" value="1"/>
</dbReference>
<evidence type="ECO:0000259" key="5">
    <source>
        <dbReference type="PROSITE" id="PS50011"/>
    </source>
</evidence>
<feature type="compositionally biased region" description="Basic residues" evidence="4">
    <location>
        <begin position="416"/>
        <end position="438"/>
    </location>
</feature>
<feature type="region of interest" description="Disordered" evidence="4">
    <location>
        <begin position="98"/>
        <end position="121"/>
    </location>
</feature>
<dbReference type="InterPro" id="IPR017441">
    <property type="entry name" value="Protein_kinase_ATP_BS"/>
</dbReference>
<feature type="compositionally biased region" description="Basic residues" evidence="4">
    <location>
        <begin position="309"/>
        <end position="328"/>
    </location>
</feature>
<evidence type="ECO:0000256" key="4">
    <source>
        <dbReference type="SAM" id="MobiDB-lite"/>
    </source>
</evidence>
<keyword evidence="7" id="KW-1185">Reference proteome</keyword>
<feature type="compositionally biased region" description="Basic and acidic residues" evidence="4">
    <location>
        <begin position="439"/>
        <end position="453"/>
    </location>
</feature>
<dbReference type="PANTHER" id="PTHR24346">
    <property type="entry name" value="MAP/MICROTUBULE AFFINITY-REGULATING KINASE"/>
    <property type="match status" value="1"/>
</dbReference>
<accession>A0AAD1U336</accession>
<feature type="domain" description="Protein kinase" evidence="5">
    <location>
        <begin position="819"/>
        <end position="1071"/>
    </location>
</feature>
<keyword evidence="1 3" id="KW-0547">Nucleotide-binding</keyword>
<dbReference type="GO" id="GO:0035556">
    <property type="term" value="P:intracellular signal transduction"/>
    <property type="evidence" value="ECO:0007669"/>
    <property type="project" value="TreeGrafter"/>
</dbReference>
<feature type="region of interest" description="Disordered" evidence="4">
    <location>
        <begin position="261"/>
        <end position="337"/>
    </location>
</feature>
<dbReference type="EMBL" id="CAMPGE010002283">
    <property type="protein sequence ID" value="CAI2361083.1"/>
    <property type="molecule type" value="Genomic_DNA"/>
</dbReference>
<dbReference type="FunFam" id="1.10.510.10:FF:000956">
    <property type="entry name" value="CAMK family protein kinase"/>
    <property type="match status" value="1"/>
</dbReference>
<dbReference type="GO" id="GO:0004674">
    <property type="term" value="F:protein serine/threonine kinase activity"/>
    <property type="evidence" value="ECO:0007669"/>
    <property type="project" value="TreeGrafter"/>
</dbReference>
<feature type="region of interest" description="Disordered" evidence="4">
    <location>
        <begin position="56"/>
        <end position="77"/>
    </location>
</feature>
<dbReference type="Gene3D" id="1.10.510.10">
    <property type="entry name" value="Transferase(Phosphotransferase) domain 1"/>
    <property type="match status" value="1"/>
</dbReference>
<dbReference type="PROSITE" id="PS00108">
    <property type="entry name" value="PROTEIN_KINASE_ST"/>
    <property type="match status" value="1"/>
</dbReference>
<dbReference type="PANTHER" id="PTHR24346:SF30">
    <property type="entry name" value="MATERNAL EMBRYONIC LEUCINE ZIPPER KINASE"/>
    <property type="match status" value="1"/>
</dbReference>
<dbReference type="GO" id="GO:0005524">
    <property type="term" value="F:ATP binding"/>
    <property type="evidence" value="ECO:0007669"/>
    <property type="project" value="UniProtKB-UniRule"/>
</dbReference>
<comment type="caution">
    <text evidence="6">The sequence shown here is derived from an EMBL/GenBank/DDBJ whole genome shotgun (WGS) entry which is preliminary data.</text>
</comment>
<feature type="compositionally biased region" description="Basic residues" evidence="4">
    <location>
        <begin position="229"/>
        <end position="239"/>
    </location>
</feature>
<dbReference type="PROSITE" id="PS00107">
    <property type="entry name" value="PROTEIN_KINASE_ATP"/>
    <property type="match status" value="1"/>
</dbReference>
<dbReference type="SUPFAM" id="SSF56112">
    <property type="entry name" value="Protein kinase-like (PK-like)"/>
    <property type="match status" value="1"/>
</dbReference>
<feature type="compositionally biased region" description="Low complexity" evidence="4">
    <location>
        <begin position="593"/>
        <end position="604"/>
    </location>
</feature>
<organism evidence="6 7">
    <name type="scientific">Euplotes crassus</name>
    <dbReference type="NCBI Taxonomy" id="5936"/>
    <lineage>
        <taxon>Eukaryota</taxon>
        <taxon>Sar</taxon>
        <taxon>Alveolata</taxon>
        <taxon>Ciliophora</taxon>
        <taxon>Intramacronucleata</taxon>
        <taxon>Spirotrichea</taxon>
        <taxon>Hypotrichia</taxon>
        <taxon>Euplotida</taxon>
        <taxon>Euplotidae</taxon>
        <taxon>Moneuplotes</taxon>
    </lineage>
</organism>
<dbReference type="Pfam" id="PF00069">
    <property type="entry name" value="Pkinase"/>
    <property type="match status" value="1"/>
</dbReference>
<dbReference type="PROSITE" id="PS50011">
    <property type="entry name" value="PROTEIN_KINASE_DOM"/>
    <property type="match status" value="1"/>
</dbReference>
<feature type="compositionally biased region" description="Low complexity" evidence="4">
    <location>
        <begin position="60"/>
        <end position="71"/>
    </location>
</feature>
<evidence type="ECO:0000313" key="7">
    <source>
        <dbReference type="Proteomes" id="UP001295684"/>
    </source>
</evidence>